<comment type="catalytic activity">
    <reaction evidence="1">
        <text>7,8-dihydroneopterin = 6-hydroxymethyl-7,8-dihydropterin + glycolaldehyde</text>
        <dbReference type="Rhea" id="RHEA:10540"/>
        <dbReference type="ChEBI" id="CHEBI:17001"/>
        <dbReference type="ChEBI" id="CHEBI:17071"/>
        <dbReference type="ChEBI" id="CHEBI:44841"/>
        <dbReference type="EC" id="4.1.2.25"/>
    </reaction>
</comment>
<dbReference type="EMBL" id="CP028858">
    <property type="protein sequence ID" value="AWB26341.1"/>
    <property type="molecule type" value="Genomic_DNA"/>
</dbReference>
<keyword evidence="1" id="KW-0289">Folate biosynthesis</keyword>
<comment type="pathway">
    <text evidence="1">Cofactor biosynthesis; tetrahydrofolate biosynthesis; 2-amino-4-hydroxy-6-hydroxymethyl-7,8-dihydropteridine diphosphate from 7,8-dihydroneopterin triphosphate: step 3/4.</text>
</comment>
<organism evidence="3 4">
    <name type="scientific">Halococcoides cellulosivorans</name>
    <dbReference type="NCBI Taxonomy" id="1679096"/>
    <lineage>
        <taxon>Archaea</taxon>
        <taxon>Methanobacteriati</taxon>
        <taxon>Methanobacteriota</taxon>
        <taxon>Stenosarchaea group</taxon>
        <taxon>Halobacteria</taxon>
        <taxon>Halobacteriales</taxon>
        <taxon>Haloarculaceae</taxon>
        <taxon>Halococcoides</taxon>
    </lineage>
</organism>
<dbReference type="SUPFAM" id="SSF143560">
    <property type="entry name" value="MK0786-like"/>
    <property type="match status" value="1"/>
</dbReference>
<dbReference type="Gene3D" id="3.30.1300.20">
    <property type="entry name" value="7,8-dihydroneopterin aldolase (MptD)"/>
    <property type="match status" value="1"/>
</dbReference>
<reference evidence="3 4" key="1">
    <citation type="submission" date="2018-04" db="EMBL/GenBank/DDBJ databases">
        <title>Halococcoides cellulosivorans gen. nov., sp. nov., an extremely halophilic cellulose-utilizing haloarchaeon from hypersaline lakes.</title>
        <authorList>
            <person name="Sorokin D.Y."/>
            <person name="Toshchakov S.V."/>
            <person name="Samarov N.I."/>
            <person name="Korzhenkov A."/>
            <person name="Kublanov I.V."/>
        </authorList>
    </citation>
    <scope>NUCLEOTIDE SEQUENCE [LARGE SCALE GENOMIC DNA]</scope>
    <source>
        <strain evidence="3 4">HArcel1</strain>
    </source>
</reference>
<gene>
    <name evidence="1" type="primary">mptD</name>
    <name evidence="3" type="ORF">HARCEL1_00690</name>
</gene>
<name>A0A2R4WXU9_9EURY</name>
<feature type="domain" description="Dihydroneopterin aldolase MtpD C-terminal" evidence="2">
    <location>
        <begin position="18"/>
        <end position="123"/>
    </location>
</feature>
<evidence type="ECO:0000313" key="4">
    <source>
        <dbReference type="Proteomes" id="UP000244727"/>
    </source>
</evidence>
<sequence>MDDADPEDGDRVSDRGPTAAESACFEAGIKLGALYHQFAGTPISPASADDLARAIESAIANQPFCEGVTIDIDDEAVARATTEWGYTEFTGDFATVEVEIVTDETRVIARMADEDGYPRMRVERVEPV</sequence>
<dbReference type="GeneID" id="36510979"/>
<comment type="subunit">
    <text evidence="1">Homotetramer.</text>
</comment>
<protein>
    <recommendedName>
        <fullName evidence="1">Dihydroneopterin aldolase</fullName>
        <shortName evidence="1">DHNA</shortName>
        <ecNumber evidence="1">4.1.2.25</ecNumber>
    </recommendedName>
    <alternativeName>
        <fullName evidence="1">7,8-dihydroneopterin aldolase</fullName>
    </alternativeName>
</protein>
<feature type="binding site" evidence="1">
    <location>
        <position position="26"/>
    </location>
    <ligand>
        <name>substrate</name>
    </ligand>
</feature>
<feature type="binding site" evidence="1">
    <location>
        <position position="120"/>
    </location>
    <ligand>
        <name>substrate</name>
    </ligand>
</feature>
<dbReference type="InterPro" id="IPR036839">
    <property type="entry name" value="MptD_sf"/>
</dbReference>
<evidence type="ECO:0000313" key="3">
    <source>
        <dbReference type="EMBL" id="AWB26341.1"/>
    </source>
</evidence>
<keyword evidence="1" id="KW-0456">Lyase</keyword>
<dbReference type="KEGG" id="harc:HARCEL1_00690"/>
<dbReference type="UniPathway" id="UPA00077">
    <property type="reaction ID" value="UER00154"/>
</dbReference>
<dbReference type="GO" id="GO:0046654">
    <property type="term" value="P:tetrahydrofolate biosynthetic process"/>
    <property type="evidence" value="ECO:0007669"/>
    <property type="project" value="UniProtKB-UniRule"/>
</dbReference>
<dbReference type="RefSeq" id="WP_108380710.1">
    <property type="nucleotide sequence ID" value="NZ_CP028858.1"/>
</dbReference>
<accession>A0A2R4WXU9</accession>
<evidence type="ECO:0000259" key="2">
    <source>
        <dbReference type="Pfam" id="PF04038"/>
    </source>
</evidence>
<comment type="similarity">
    <text evidence="1">Belongs to the archaeal dihydroneopterin aldolase family.</text>
</comment>
<dbReference type="EC" id="4.1.2.25" evidence="1"/>
<keyword evidence="4" id="KW-1185">Reference proteome</keyword>
<proteinExistence type="inferred from homology"/>
<dbReference type="Proteomes" id="UP000244727">
    <property type="component" value="Chromosome"/>
</dbReference>
<dbReference type="InterPro" id="IPR027508">
    <property type="entry name" value="DHN_aldolase_MptD"/>
</dbReference>
<dbReference type="GO" id="GO:0046656">
    <property type="term" value="P:folic acid biosynthetic process"/>
    <property type="evidence" value="ECO:0007669"/>
    <property type="project" value="UniProtKB-KW"/>
</dbReference>
<dbReference type="InterPro" id="IPR007181">
    <property type="entry name" value="MtpD_C"/>
</dbReference>
<evidence type="ECO:0000256" key="1">
    <source>
        <dbReference type="HAMAP-Rule" id="MF_02130"/>
    </source>
</evidence>
<dbReference type="GO" id="GO:0004150">
    <property type="term" value="F:dihydroneopterin aldolase activity"/>
    <property type="evidence" value="ECO:0007669"/>
    <property type="project" value="UniProtKB-UniRule"/>
</dbReference>
<comment type="function">
    <text evidence="1">Catalyzes the conversion of 7,8-dihydroneopterin (H2Neo) to 6-hydroxymethyl-7,8-dihydropterin (6-HMD).</text>
</comment>
<dbReference type="AlphaFoldDB" id="A0A2R4WXU9"/>
<dbReference type="Pfam" id="PF04038">
    <property type="entry name" value="DHNA"/>
    <property type="match status" value="1"/>
</dbReference>
<dbReference type="HAMAP" id="MF_02130">
    <property type="entry name" value="DHNA_arch"/>
    <property type="match status" value="1"/>
</dbReference>